<sequence>MNEQPASAFGRPMPTAPGDCPCGTGEPYAACCGPLHEGGSVAATAEQLMRSRYAAYVLGDAPYLARTWHPRTRPEPLEVAPDPGWLRLEVTDAVDGGTDDETGEVEFVARHVDGSLHERSQFVRRAGRWVYLDGIVHP</sequence>
<name>A0AAU7JTU4_9MICO</name>
<evidence type="ECO:0000259" key="3">
    <source>
        <dbReference type="Pfam" id="PF17775"/>
    </source>
</evidence>
<dbReference type="RefSeq" id="WP_406831115.1">
    <property type="nucleotide sequence ID" value="NZ_CP157483.1"/>
</dbReference>
<dbReference type="PANTHER" id="PTHR33747">
    <property type="entry name" value="UPF0225 PROTEIN SCO1677"/>
    <property type="match status" value="1"/>
</dbReference>
<dbReference type="PANTHER" id="PTHR33747:SF1">
    <property type="entry name" value="ADENYLATE CYCLASE-ASSOCIATED CAP C-TERMINAL DOMAIN-CONTAINING PROTEIN"/>
    <property type="match status" value="1"/>
</dbReference>
<dbReference type="InterPro" id="IPR032710">
    <property type="entry name" value="NTF2-like_dom_sf"/>
</dbReference>
<comment type="similarity">
    <text evidence="1 2">Belongs to the UPF0225 family.</text>
</comment>
<dbReference type="Pfam" id="PF17775">
    <property type="entry name" value="YchJ_M-like"/>
    <property type="match status" value="1"/>
</dbReference>
<dbReference type="EMBL" id="CP157483">
    <property type="protein sequence ID" value="XBO43676.1"/>
    <property type="molecule type" value="Genomic_DNA"/>
</dbReference>
<dbReference type="InterPro" id="IPR004027">
    <property type="entry name" value="SEC_C_motif"/>
</dbReference>
<dbReference type="SUPFAM" id="SSF54427">
    <property type="entry name" value="NTF2-like"/>
    <property type="match status" value="1"/>
</dbReference>
<dbReference type="Gene3D" id="3.10.450.50">
    <property type="match status" value="1"/>
</dbReference>
<reference evidence="4" key="1">
    <citation type="submission" date="2024-05" db="EMBL/GenBank/DDBJ databases">
        <authorList>
            <person name="Kim S."/>
            <person name="Heo J."/>
            <person name="Choi H."/>
            <person name="Choi Y."/>
            <person name="Kwon S.-W."/>
            <person name="Kim Y."/>
        </authorList>
    </citation>
    <scope>NUCLEOTIDE SEQUENCE</scope>
    <source>
        <strain evidence="4">KACC 23699</strain>
    </source>
</reference>
<gene>
    <name evidence="4" type="ORF">ABEG17_19275</name>
</gene>
<organism evidence="4">
    <name type="scientific">Pedococcus sp. KACC 23699</name>
    <dbReference type="NCBI Taxonomy" id="3149228"/>
    <lineage>
        <taxon>Bacteria</taxon>
        <taxon>Bacillati</taxon>
        <taxon>Actinomycetota</taxon>
        <taxon>Actinomycetes</taxon>
        <taxon>Micrococcales</taxon>
        <taxon>Intrasporangiaceae</taxon>
        <taxon>Pedococcus</taxon>
    </lineage>
</organism>
<proteinExistence type="inferred from homology"/>
<dbReference type="AlphaFoldDB" id="A0AAU7JTU4"/>
<dbReference type="InterPro" id="IPR048469">
    <property type="entry name" value="YchJ-like_M"/>
</dbReference>
<dbReference type="HAMAP" id="MF_00612">
    <property type="entry name" value="UPF0225"/>
    <property type="match status" value="1"/>
</dbReference>
<dbReference type="InterPro" id="IPR023006">
    <property type="entry name" value="YchJ-like"/>
</dbReference>
<accession>A0AAU7JTU4</accession>
<evidence type="ECO:0000256" key="2">
    <source>
        <dbReference type="HAMAP-Rule" id="MF_00612"/>
    </source>
</evidence>
<evidence type="ECO:0000313" key="4">
    <source>
        <dbReference type="EMBL" id="XBO43676.1"/>
    </source>
</evidence>
<protein>
    <recommendedName>
        <fullName evidence="2">UPF0225 protein ABEG17_19275</fullName>
    </recommendedName>
</protein>
<feature type="domain" description="YchJ-like middle NTF2-like" evidence="3">
    <location>
        <begin position="44"/>
        <end position="134"/>
    </location>
</feature>
<evidence type="ECO:0000256" key="1">
    <source>
        <dbReference type="ARBA" id="ARBA00010839"/>
    </source>
</evidence>
<dbReference type="Pfam" id="PF02810">
    <property type="entry name" value="SEC-C"/>
    <property type="match status" value="1"/>
</dbReference>